<dbReference type="Gene3D" id="3.40.50.300">
    <property type="entry name" value="P-loop containing nucleotide triphosphate hydrolases"/>
    <property type="match status" value="1"/>
</dbReference>
<accession>A0A652ZVW6</accession>
<dbReference type="Pfam" id="PF13479">
    <property type="entry name" value="AAA_24"/>
    <property type="match status" value="1"/>
</dbReference>
<dbReference type="EMBL" id="UPXP01000016">
    <property type="protein sequence ID" value="VBB39934.1"/>
    <property type="molecule type" value="Genomic_DNA"/>
</dbReference>
<protein>
    <submittedName>
        <fullName evidence="2">AAA domain protein</fullName>
    </submittedName>
</protein>
<sequence length="303" mass="34006">MGFQKAVKSKSKLRCALFGPSGAGKTYSALSIAKGIGGKVAVIDSERGSASKYADKFDFDVVDLEKKSIDEYVRFIEEAGEAGYSVLIIDSLTHAWQDLLEEVEKLANAKYRGNTWSAWSEGTPKQRALVNAILSCPCHIMATMRSKTEWQTTQDDRGKSRPVRVGLAPEQGKGIEYEFDMLLELSTEHIANVIKDRTGMFQDKLLTKPGVEFGRELVEWLNTGVDEAIALQKKLEVMPEVIQIKTLIERHGESLEKSVKDFAEAEIRKDHTPEWFSRLYMKLLNYTQETTNVSNNDTSEEVA</sequence>
<reference evidence="2" key="1">
    <citation type="submission" date="2018-07" db="EMBL/GenBank/DDBJ databases">
        <authorList>
            <consortium name="Genoscope - CEA"/>
            <person name="William W."/>
        </authorList>
    </citation>
    <scope>NUCLEOTIDE SEQUENCE</scope>
    <source>
        <strain evidence="2">IK1</strain>
    </source>
</reference>
<dbReference type="AlphaFoldDB" id="A0A652ZVW6"/>
<gene>
    <name evidence="2" type="ORF">TRIP_E230117</name>
</gene>
<organism evidence="2">
    <name type="scientific">uncultured Spirochaetota bacterium</name>
    <dbReference type="NCBI Taxonomy" id="460511"/>
    <lineage>
        <taxon>Bacteria</taxon>
        <taxon>Pseudomonadati</taxon>
        <taxon>Spirochaetota</taxon>
        <taxon>environmental samples</taxon>
    </lineage>
</organism>
<dbReference type="InterPro" id="IPR003593">
    <property type="entry name" value="AAA+_ATPase"/>
</dbReference>
<evidence type="ECO:0000313" key="2">
    <source>
        <dbReference type="EMBL" id="VBB39934.1"/>
    </source>
</evidence>
<dbReference type="SUPFAM" id="SSF52540">
    <property type="entry name" value="P-loop containing nucleoside triphosphate hydrolases"/>
    <property type="match status" value="1"/>
</dbReference>
<proteinExistence type="predicted"/>
<evidence type="ECO:0000259" key="1">
    <source>
        <dbReference type="SMART" id="SM00382"/>
    </source>
</evidence>
<dbReference type="SMART" id="SM00382">
    <property type="entry name" value="AAA"/>
    <property type="match status" value="1"/>
</dbReference>
<name>A0A652ZVW6_9SPIR</name>
<dbReference type="InterPro" id="IPR027417">
    <property type="entry name" value="P-loop_NTPase"/>
</dbReference>
<feature type="domain" description="AAA+ ATPase" evidence="1">
    <location>
        <begin position="11"/>
        <end position="189"/>
    </location>
</feature>